<reference evidence="2" key="1">
    <citation type="journal article" date="2023" name="Nat. Plants">
        <title>Single-cell RNA sequencing provides a high-resolution roadmap for understanding the multicellular compartmentation of specialized metabolism.</title>
        <authorList>
            <person name="Sun S."/>
            <person name="Shen X."/>
            <person name="Li Y."/>
            <person name="Li Y."/>
            <person name="Wang S."/>
            <person name="Li R."/>
            <person name="Zhang H."/>
            <person name="Shen G."/>
            <person name="Guo B."/>
            <person name="Wei J."/>
            <person name="Xu J."/>
            <person name="St-Pierre B."/>
            <person name="Chen S."/>
            <person name="Sun C."/>
        </authorList>
    </citation>
    <scope>NUCLEOTIDE SEQUENCE [LARGE SCALE GENOMIC DNA]</scope>
</reference>
<protein>
    <submittedName>
        <fullName evidence="1">Uncharacterized protein</fullName>
    </submittedName>
</protein>
<accession>A0ACC0AFF5</accession>
<dbReference type="Proteomes" id="UP001060085">
    <property type="component" value="Linkage Group LG06"/>
</dbReference>
<gene>
    <name evidence="1" type="ORF">M9H77_26971</name>
</gene>
<dbReference type="EMBL" id="CM044706">
    <property type="protein sequence ID" value="KAI5658178.1"/>
    <property type="molecule type" value="Genomic_DNA"/>
</dbReference>
<organism evidence="1 2">
    <name type="scientific">Catharanthus roseus</name>
    <name type="common">Madagascar periwinkle</name>
    <name type="synonym">Vinca rosea</name>
    <dbReference type="NCBI Taxonomy" id="4058"/>
    <lineage>
        <taxon>Eukaryota</taxon>
        <taxon>Viridiplantae</taxon>
        <taxon>Streptophyta</taxon>
        <taxon>Embryophyta</taxon>
        <taxon>Tracheophyta</taxon>
        <taxon>Spermatophyta</taxon>
        <taxon>Magnoliopsida</taxon>
        <taxon>eudicotyledons</taxon>
        <taxon>Gunneridae</taxon>
        <taxon>Pentapetalae</taxon>
        <taxon>asterids</taxon>
        <taxon>lamiids</taxon>
        <taxon>Gentianales</taxon>
        <taxon>Apocynaceae</taxon>
        <taxon>Rauvolfioideae</taxon>
        <taxon>Vinceae</taxon>
        <taxon>Catharanthinae</taxon>
        <taxon>Catharanthus</taxon>
    </lineage>
</organism>
<sequence length="634" mass="69696">MYSVCRCKSKLRHLASKITLSSLSSSSQFHCCTHNPPLEVSRFSSHHHRRPPLPWSVFHSQERQKWQGSSDNYDQIKAEMNCPRCSKLMTVLFSNRPLSITGGETGIYQAVNMCPICRTAFYFRPFKLEPLQGSFIEIGRVKGGNSESGGGENGKKIWEKLRTYSAVMNSDDGNSTVDAEEIVEGRDMGPTAGGEAGSGVEEWGGANLGKELPTPKEICRGLDEFVVGQDRAKKVLSVAVYNHYKRIYHSSLQKESAVESCNSDGNHEKYDSEFVELEKSNVLLMGPTGSGKTLLAKTLARVVNVPFVIADATSLTQAGYVGEDVESILYKLLMVSGYNVEAAQQGIVYIDEVDKIAKKAESLNIGRDVSGEGVQQALLKMLEGTIVNVPDSRARKHQRGDTIQIDTKNILFICGGAFIDLEKTISERRQDSSIGFGAPVRTNMRRVGLTDALVTSSLLESVESADLTAYGLIPEFVGRFPILVSLSALHEHELVKVLREPKNALCKQYKRMFSINNVKLHFTDSALTLIAKKAIAKNTGARGLRAILENILMEPMFEIPDAKSGENPIDVVLVDEEAVGSSEESGMGAKIVRRNGELEPSIYNTESRDIQEKEDIGKADLEGEMEISTNAMSL</sequence>
<evidence type="ECO:0000313" key="1">
    <source>
        <dbReference type="EMBL" id="KAI5658178.1"/>
    </source>
</evidence>
<proteinExistence type="predicted"/>
<name>A0ACC0AFF5_CATRO</name>
<keyword evidence="2" id="KW-1185">Reference proteome</keyword>
<evidence type="ECO:0000313" key="2">
    <source>
        <dbReference type="Proteomes" id="UP001060085"/>
    </source>
</evidence>
<comment type="caution">
    <text evidence="1">The sequence shown here is derived from an EMBL/GenBank/DDBJ whole genome shotgun (WGS) entry which is preliminary data.</text>
</comment>